<accession>T0YYF5</accession>
<reference evidence="1" key="1">
    <citation type="submission" date="2013-08" db="EMBL/GenBank/DDBJ databases">
        <authorList>
            <person name="Mendez C."/>
            <person name="Richter M."/>
            <person name="Ferrer M."/>
            <person name="Sanchez J."/>
        </authorList>
    </citation>
    <scope>NUCLEOTIDE SEQUENCE</scope>
</reference>
<reference evidence="1" key="2">
    <citation type="journal article" date="2014" name="ISME J.">
        <title>Microbial stratification in low pH oxic and suboxic macroscopic growths along an acid mine drainage.</title>
        <authorList>
            <person name="Mendez-Garcia C."/>
            <person name="Mesa V."/>
            <person name="Sprenger R.R."/>
            <person name="Richter M."/>
            <person name="Diez M.S."/>
            <person name="Solano J."/>
            <person name="Bargiela R."/>
            <person name="Golyshina O.V."/>
            <person name="Manteca A."/>
            <person name="Ramos J.L."/>
            <person name="Gallego J.R."/>
            <person name="Llorente I."/>
            <person name="Martins Dos Santos V.A."/>
            <person name="Jensen O.N."/>
            <person name="Pelaez A.I."/>
            <person name="Sanchez J."/>
            <person name="Ferrer M."/>
        </authorList>
    </citation>
    <scope>NUCLEOTIDE SEQUENCE</scope>
</reference>
<comment type="caution">
    <text evidence="1">The sequence shown here is derived from an EMBL/GenBank/DDBJ whole genome shotgun (WGS) entry which is preliminary data.</text>
</comment>
<evidence type="ECO:0000313" key="1">
    <source>
        <dbReference type="EMBL" id="EQD38068.1"/>
    </source>
</evidence>
<name>T0YYF5_9ZZZZ</name>
<feature type="non-terminal residue" evidence="1">
    <location>
        <position position="1"/>
    </location>
</feature>
<organism evidence="1">
    <name type="scientific">mine drainage metagenome</name>
    <dbReference type="NCBI Taxonomy" id="410659"/>
    <lineage>
        <taxon>unclassified sequences</taxon>
        <taxon>metagenomes</taxon>
        <taxon>ecological metagenomes</taxon>
    </lineage>
</organism>
<sequence>SSNTVLIAINGTNTLSLSGISSGSLGCAGALQQTLKNAGKRTGIIAVQNYTCTVSNVTAGASGTICYNDILGSGTPLIQIDEANSSYVTYKGMYGTVLYASGSAASGTSCYLNTMLKHALSTQ</sequence>
<dbReference type="AlphaFoldDB" id="T0YYF5"/>
<dbReference type="EMBL" id="AUZZ01008402">
    <property type="protein sequence ID" value="EQD38068.1"/>
    <property type="molecule type" value="Genomic_DNA"/>
</dbReference>
<gene>
    <name evidence="1" type="ORF">B2A_11632</name>
</gene>
<proteinExistence type="predicted"/>
<protein>
    <submittedName>
        <fullName evidence="1">Uncharacterized protein</fullName>
    </submittedName>
</protein>